<feature type="domain" description="C2H2-type" evidence="7">
    <location>
        <begin position="192"/>
        <end position="219"/>
    </location>
</feature>
<dbReference type="PROSITE" id="PS00028">
    <property type="entry name" value="ZINC_FINGER_C2H2_1"/>
    <property type="match status" value="2"/>
</dbReference>
<evidence type="ECO:0000256" key="2">
    <source>
        <dbReference type="ARBA" id="ARBA00022737"/>
    </source>
</evidence>
<keyword evidence="4" id="KW-0862">Zinc</keyword>
<feature type="domain" description="C2H2-type" evidence="7">
    <location>
        <begin position="220"/>
        <end position="240"/>
    </location>
</feature>
<evidence type="ECO:0000259" key="7">
    <source>
        <dbReference type="PROSITE" id="PS50157"/>
    </source>
</evidence>
<protein>
    <recommendedName>
        <fullName evidence="7">C2H2-type domain-containing protein</fullName>
    </recommendedName>
</protein>
<organism evidence="8 9">
    <name type="scientific">Sparus aurata</name>
    <name type="common">Gilthead sea bream</name>
    <dbReference type="NCBI Taxonomy" id="8175"/>
    <lineage>
        <taxon>Eukaryota</taxon>
        <taxon>Metazoa</taxon>
        <taxon>Chordata</taxon>
        <taxon>Craniata</taxon>
        <taxon>Vertebrata</taxon>
        <taxon>Euteleostomi</taxon>
        <taxon>Actinopterygii</taxon>
        <taxon>Neopterygii</taxon>
        <taxon>Teleostei</taxon>
        <taxon>Neoteleostei</taxon>
        <taxon>Acanthomorphata</taxon>
        <taxon>Eupercaria</taxon>
        <taxon>Spariformes</taxon>
        <taxon>Sparidae</taxon>
        <taxon>Sparus</taxon>
    </lineage>
</organism>
<evidence type="ECO:0000313" key="9">
    <source>
        <dbReference type="Proteomes" id="UP000472265"/>
    </source>
</evidence>
<dbReference type="GO" id="GO:0000978">
    <property type="term" value="F:RNA polymerase II cis-regulatory region sequence-specific DNA binding"/>
    <property type="evidence" value="ECO:0007669"/>
    <property type="project" value="TreeGrafter"/>
</dbReference>
<dbReference type="GO" id="GO:0000981">
    <property type="term" value="F:DNA-binding transcription factor activity, RNA polymerase II-specific"/>
    <property type="evidence" value="ECO:0007669"/>
    <property type="project" value="TreeGrafter"/>
</dbReference>
<proteinExistence type="predicted"/>
<dbReference type="Pfam" id="PF00096">
    <property type="entry name" value="zf-C2H2"/>
    <property type="match status" value="3"/>
</dbReference>
<evidence type="ECO:0000256" key="4">
    <source>
        <dbReference type="ARBA" id="ARBA00022833"/>
    </source>
</evidence>
<reference evidence="8" key="1">
    <citation type="submission" date="2021-04" db="EMBL/GenBank/DDBJ databases">
        <authorList>
            <consortium name="Wellcome Sanger Institute Data Sharing"/>
        </authorList>
    </citation>
    <scope>NUCLEOTIDE SEQUENCE [LARGE SCALE GENOMIC DNA]</scope>
</reference>
<dbReference type="InterPro" id="IPR013087">
    <property type="entry name" value="Znf_C2H2_type"/>
</dbReference>
<dbReference type="PROSITE" id="PS50157">
    <property type="entry name" value="ZINC_FINGER_C2H2_2"/>
    <property type="match status" value="3"/>
</dbReference>
<dbReference type="SUPFAM" id="SSF57667">
    <property type="entry name" value="beta-beta-alpha zinc fingers"/>
    <property type="match status" value="2"/>
</dbReference>
<dbReference type="PANTHER" id="PTHR23235:SF120">
    <property type="entry name" value="KRUPPEL-LIKE FACTOR 15"/>
    <property type="match status" value="1"/>
</dbReference>
<dbReference type="Gene3D" id="3.30.160.60">
    <property type="entry name" value="Classic Zinc Finger"/>
    <property type="match status" value="3"/>
</dbReference>
<dbReference type="GO" id="GO:0008270">
    <property type="term" value="F:zinc ion binding"/>
    <property type="evidence" value="ECO:0007669"/>
    <property type="project" value="UniProtKB-KW"/>
</dbReference>
<evidence type="ECO:0000256" key="1">
    <source>
        <dbReference type="ARBA" id="ARBA00022723"/>
    </source>
</evidence>
<feature type="domain" description="C2H2-type" evidence="7">
    <location>
        <begin position="164"/>
        <end position="191"/>
    </location>
</feature>
<dbReference type="Proteomes" id="UP000472265">
    <property type="component" value="Chromosome 1"/>
</dbReference>
<evidence type="ECO:0000256" key="3">
    <source>
        <dbReference type="ARBA" id="ARBA00022771"/>
    </source>
</evidence>
<sequence>LCKGIGLHIVPLHQALTSMPFDETTHVSTNPLSDMQESGRGFSEVSYGRSSLWTNGGSSYCHDDNLLGPSSHCAPLPYLPNTLIVAEPGSSGRGLSAESSIGFHTSLSFQQQPPVINLSEDPSPVQVSGQIQGPQKFSDPSQSQVRGGFSSADMQQKIPRKRVCICRFCGKAFSSPANLESHLRTHTGERPYVCRSCGKAFSGLSNLEAHERVHTGEKPFRCDTCGKRFSEAGNLKKHQRRMKPNVTLIKLENMTSSVNICLTTG</sequence>
<dbReference type="SMART" id="SM00355">
    <property type="entry name" value="ZnF_C2H2"/>
    <property type="match status" value="3"/>
</dbReference>
<feature type="region of interest" description="Disordered" evidence="6">
    <location>
        <begin position="121"/>
        <end position="152"/>
    </location>
</feature>
<dbReference type="AlphaFoldDB" id="A0A671UYZ8"/>
<keyword evidence="2" id="KW-0677">Repeat</keyword>
<reference evidence="8" key="2">
    <citation type="submission" date="2025-08" db="UniProtKB">
        <authorList>
            <consortium name="Ensembl"/>
        </authorList>
    </citation>
    <scope>IDENTIFICATION</scope>
</reference>
<dbReference type="OMA" id="YPFEQKL"/>
<dbReference type="FunFam" id="3.30.160.60:FF:000358">
    <property type="entry name" value="zinc finger protein 24"/>
    <property type="match status" value="1"/>
</dbReference>
<dbReference type="Ensembl" id="ENSSAUT00010019924.1">
    <property type="protein sequence ID" value="ENSSAUP00010018871.1"/>
    <property type="gene ID" value="ENSSAUG00010008507.1"/>
</dbReference>
<feature type="compositionally biased region" description="Polar residues" evidence="6">
    <location>
        <begin position="125"/>
        <end position="145"/>
    </location>
</feature>
<dbReference type="FunFam" id="3.30.160.60:FF:001818">
    <property type="entry name" value="GDNF-inducible zinc finger protein 1 isoform X1"/>
    <property type="match status" value="1"/>
</dbReference>
<keyword evidence="1" id="KW-0479">Metal-binding</keyword>
<reference evidence="8" key="3">
    <citation type="submission" date="2025-09" db="UniProtKB">
        <authorList>
            <consortium name="Ensembl"/>
        </authorList>
    </citation>
    <scope>IDENTIFICATION</scope>
</reference>
<keyword evidence="9" id="KW-1185">Reference proteome</keyword>
<accession>A0A671UYZ8</accession>
<name>A0A671UYZ8_SPAAU</name>
<keyword evidence="3 5" id="KW-0863">Zinc-finger</keyword>
<evidence type="ECO:0000256" key="6">
    <source>
        <dbReference type="SAM" id="MobiDB-lite"/>
    </source>
</evidence>
<evidence type="ECO:0000256" key="5">
    <source>
        <dbReference type="PROSITE-ProRule" id="PRU00042"/>
    </source>
</evidence>
<dbReference type="FunFam" id="3.30.160.60:FF:002343">
    <property type="entry name" value="Zinc finger protein 33A"/>
    <property type="match status" value="1"/>
</dbReference>
<dbReference type="PANTHER" id="PTHR23235">
    <property type="entry name" value="KRUEPPEL-LIKE TRANSCRIPTION FACTOR"/>
    <property type="match status" value="1"/>
</dbReference>
<evidence type="ECO:0000313" key="8">
    <source>
        <dbReference type="Ensembl" id="ENSSAUP00010018871.1"/>
    </source>
</evidence>
<dbReference type="InParanoid" id="A0A671UYZ8"/>
<dbReference type="InterPro" id="IPR036236">
    <property type="entry name" value="Znf_C2H2_sf"/>
</dbReference>
<dbReference type="GeneTree" id="ENSGT01150000286953"/>